<proteinExistence type="predicted"/>
<feature type="non-terminal residue" evidence="1">
    <location>
        <position position="407"/>
    </location>
</feature>
<sequence>MRLLRVEADGNFSLVEREGRNIPFYAILSHTWGDDQEEVTFKDLTNGTGQTKAGYSKLRFCGKQATQDKLEYFWVDTCCIDKSSSAELSEAINSMFRWYRDATRCYVYLSDVSVGASSSRERQPFLNSRWFTRGWTVQELLAPQSLQFFSSEGCLLGSKDLLFQEIATTTGISVEALRGKPLSQFSVQERMSWAERRETKREEDAAYCLLGMFNIQIPLIYGEGRQNAMRRLLNEIESRGGLDRILKWLAPPEFATVYHESVSERESDTGQWIFSHSFFRSWLNGEHPTKTLGRLRWIHGHPGGGKTTLAASVIQYLSSGQHGAPSAPEVYYFFFRHDNPSHTMLISACRSILSQFIQRHSNRQDIVEEFHTTIDHGRKLIGQSVSSEPELLDLLQKSLKTLPCVYI</sequence>
<protein>
    <submittedName>
        <fullName evidence="1">HET-domain-containing protein</fullName>
    </submittedName>
</protein>
<comment type="caution">
    <text evidence="1">The sequence shown here is derived from an EMBL/GenBank/DDBJ whole genome shotgun (WGS) entry which is preliminary data.</text>
</comment>
<name>A0ACB6SAB4_9PLEO</name>
<organism evidence="1 2">
    <name type="scientific">Macroventuria anomochaeta</name>
    <dbReference type="NCBI Taxonomy" id="301207"/>
    <lineage>
        <taxon>Eukaryota</taxon>
        <taxon>Fungi</taxon>
        <taxon>Dikarya</taxon>
        <taxon>Ascomycota</taxon>
        <taxon>Pezizomycotina</taxon>
        <taxon>Dothideomycetes</taxon>
        <taxon>Pleosporomycetidae</taxon>
        <taxon>Pleosporales</taxon>
        <taxon>Pleosporineae</taxon>
        <taxon>Didymellaceae</taxon>
        <taxon>Macroventuria</taxon>
    </lineage>
</organism>
<evidence type="ECO:0000313" key="2">
    <source>
        <dbReference type="Proteomes" id="UP000799754"/>
    </source>
</evidence>
<dbReference type="EMBL" id="MU006707">
    <property type="protein sequence ID" value="KAF2630293.1"/>
    <property type="molecule type" value="Genomic_DNA"/>
</dbReference>
<accession>A0ACB6SAB4</accession>
<dbReference type="Proteomes" id="UP000799754">
    <property type="component" value="Unassembled WGS sequence"/>
</dbReference>
<keyword evidence="2" id="KW-1185">Reference proteome</keyword>
<gene>
    <name evidence="1" type="ORF">BU25DRAFT_362388</name>
</gene>
<reference evidence="1" key="1">
    <citation type="journal article" date="2020" name="Stud. Mycol.">
        <title>101 Dothideomycetes genomes: a test case for predicting lifestyles and emergence of pathogens.</title>
        <authorList>
            <person name="Haridas S."/>
            <person name="Albert R."/>
            <person name="Binder M."/>
            <person name="Bloem J."/>
            <person name="Labutti K."/>
            <person name="Salamov A."/>
            <person name="Andreopoulos B."/>
            <person name="Baker S."/>
            <person name="Barry K."/>
            <person name="Bills G."/>
            <person name="Bluhm B."/>
            <person name="Cannon C."/>
            <person name="Castanera R."/>
            <person name="Culley D."/>
            <person name="Daum C."/>
            <person name="Ezra D."/>
            <person name="Gonzalez J."/>
            <person name="Henrissat B."/>
            <person name="Kuo A."/>
            <person name="Liang C."/>
            <person name="Lipzen A."/>
            <person name="Lutzoni F."/>
            <person name="Magnuson J."/>
            <person name="Mondo S."/>
            <person name="Nolan M."/>
            <person name="Ohm R."/>
            <person name="Pangilinan J."/>
            <person name="Park H.-J."/>
            <person name="Ramirez L."/>
            <person name="Alfaro M."/>
            <person name="Sun H."/>
            <person name="Tritt A."/>
            <person name="Yoshinaga Y."/>
            <person name="Zwiers L.-H."/>
            <person name="Turgeon B."/>
            <person name="Goodwin S."/>
            <person name="Spatafora J."/>
            <person name="Crous P."/>
            <person name="Grigoriev I."/>
        </authorList>
    </citation>
    <scope>NUCLEOTIDE SEQUENCE</scope>
    <source>
        <strain evidence="1">CBS 525.71</strain>
    </source>
</reference>
<evidence type="ECO:0000313" key="1">
    <source>
        <dbReference type="EMBL" id="KAF2630293.1"/>
    </source>
</evidence>